<evidence type="ECO:0000256" key="18">
    <source>
        <dbReference type="ARBA" id="ARBA00029893"/>
    </source>
</evidence>
<dbReference type="EMBL" id="FOFU01000011">
    <property type="protein sequence ID" value="SEQ82140.1"/>
    <property type="molecule type" value="Genomic_DNA"/>
</dbReference>
<proteinExistence type="inferred from homology"/>
<evidence type="ECO:0000256" key="9">
    <source>
        <dbReference type="ARBA" id="ARBA00022516"/>
    </source>
</evidence>
<protein>
    <recommendedName>
        <fullName evidence="7">Phosphatidate cytidylyltransferase</fullName>
        <ecNumber evidence="6">2.7.7.41</ecNumber>
    </recommendedName>
    <alternativeName>
        <fullName evidence="20">CDP-DAG synthase</fullName>
    </alternativeName>
    <alternativeName>
        <fullName evidence="22">CDP-DG synthase</fullName>
    </alternativeName>
    <alternativeName>
        <fullName evidence="18">CDP-diacylglycerol synthase</fullName>
    </alternativeName>
    <alternativeName>
        <fullName evidence="21">CDP-diglyceride pyrophosphorylase</fullName>
    </alternativeName>
    <alternativeName>
        <fullName evidence="23">CDP-diglyceride synthase</fullName>
    </alternativeName>
    <alternativeName>
        <fullName evidence="19">CTP:phosphatidate cytidylyltransferase</fullName>
    </alternativeName>
</protein>
<comment type="pathway">
    <text evidence="4">Lipid metabolism.</text>
</comment>
<organism evidence="25 26">
    <name type="scientific">Treponema bryantii</name>
    <dbReference type="NCBI Taxonomy" id="163"/>
    <lineage>
        <taxon>Bacteria</taxon>
        <taxon>Pseudomonadati</taxon>
        <taxon>Spirochaetota</taxon>
        <taxon>Spirochaetia</taxon>
        <taxon>Spirochaetales</taxon>
        <taxon>Treponemataceae</taxon>
        <taxon>Treponema</taxon>
    </lineage>
</organism>
<feature type="transmembrane region" description="Helical" evidence="24">
    <location>
        <begin position="254"/>
        <end position="274"/>
    </location>
</feature>
<comment type="pathway">
    <text evidence="3">Phospholipid metabolism; CDP-diacylglycerol biosynthesis; CDP-diacylglycerol from sn-glycerol 3-phosphate: step 3/3.</text>
</comment>
<evidence type="ECO:0000256" key="8">
    <source>
        <dbReference type="ARBA" id="ARBA00022475"/>
    </source>
</evidence>
<dbReference type="Pfam" id="PF01148">
    <property type="entry name" value="CTP_transf_1"/>
    <property type="match status" value="1"/>
</dbReference>
<dbReference type="Proteomes" id="UP000182360">
    <property type="component" value="Unassembled WGS sequence"/>
</dbReference>
<dbReference type="PANTHER" id="PTHR46382">
    <property type="entry name" value="PHOSPHATIDATE CYTIDYLYLTRANSFERASE"/>
    <property type="match status" value="1"/>
</dbReference>
<accession>A0A1H9J5I9</accession>
<comment type="catalytic activity">
    <reaction evidence="1">
        <text>a 1,2-diacyl-sn-glycero-3-phosphate + CTP + H(+) = a CDP-1,2-diacyl-sn-glycerol + diphosphate</text>
        <dbReference type="Rhea" id="RHEA:16229"/>
        <dbReference type="ChEBI" id="CHEBI:15378"/>
        <dbReference type="ChEBI" id="CHEBI:33019"/>
        <dbReference type="ChEBI" id="CHEBI:37563"/>
        <dbReference type="ChEBI" id="CHEBI:58332"/>
        <dbReference type="ChEBI" id="CHEBI:58608"/>
        <dbReference type="EC" id="2.7.7.41"/>
    </reaction>
</comment>
<keyword evidence="14" id="KW-0443">Lipid metabolism</keyword>
<evidence type="ECO:0000313" key="25">
    <source>
        <dbReference type="EMBL" id="SEQ82140.1"/>
    </source>
</evidence>
<evidence type="ECO:0000256" key="6">
    <source>
        <dbReference type="ARBA" id="ARBA00012487"/>
    </source>
</evidence>
<evidence type="ECO:0000256" key="16">
    <source>
        <dbReference type="ARBA" id="ARBA00023209"/>
    </source>
</evidence>
<comment type="similarity">
    <text evidence="5">Belongs to the CDS family.</text>
</comment>
<evidence type="ECO:0000256" key="24">
    <source>
        <dbReference type="SAM" id="Phobius"/>
    </source>
</evidence>
<sequence length="278" mass="30555">MSKVAKRLLTFFIGIPLVLAIVFCDWLNHLPLQITIGIFAVLGANEFYNMLSKKGIVLFNREVVLIGTALLPFSCYTFILSGLSLDITPWLFISLVILLMGFECFTAKSFENSLSKIAYTTLTFFYTGFLLTFLSRMTILPDSKIIISLFLIFVFMCDSFAWFFGILFGKSTRGFVAASPNKSLVGFIGGIIGSLGCGFVLKYFFPVAISISNLNLVILGIITSVSAIIGDLIESVFKRSCDIKDSGNLIPGRGGVLDSIDSVVIAAPIFYIGYNFLF</sequence>
<keyword evidence="9" id="KW-0444">Lipid biosynthesis</keyword>
<evidence type="ECO:0000256" key="21">
    <source>
        <dbReference type="ARBA" id="ARBA00032396"/>
    </source>
</evidence>
<dbReference type="GO" id="GO:0004605">
    <property type="term" value="F:phosphatidate cytidylyltransferase activity"/>
    <property type="evidence" value="ECO:0007669"/>
    <property type="project" value="UniProtKB-EC"/>
</dbReference>
<dbReference type="PANTHER" id="PTHR46382:SF1">
    <property type="entry name" value="PHOSPHATIDATE CYTIDYLYLTRANSFERASE"/>
    <property type="match status" value="1"/>
</dbReference>
<evidence type="ECO:0000256" key="10">
    <source>
        <dbReference type="ARBA" id="ARBA00022679"/>
    </source>
</evidence>
<feature type="transmembrane region" description="Helical" evidence="24">
    <location>
        <begin position="63"/>
        <end position="81"/>
    </location>
</feature>
<keyword evidence="17" id="KW-1208">Phospholipid metabolism</keyword>
<evidence type="ECO:0000256" key="11">
    <source>
        <dbReference type="ARBA" id="ARBA00022692"/>
    </source>
</evidence>
<evidence type="ECO:0000256" key="15">
    <source>
        <dbReference type="ARBA" id="ARBA00023136"/>
    </source>
</evidence>
<evidence type="ECO:0000256" key="5">
    <source>
        <dbReference type="ARBA" id="ARBA00010185"/>
    </source>
</evidence>
<feature type="transmembrane region" description="Helical" evidence="24">
    <location>
        <begin position="145"/>
        <end position="164"/>
    </location>
</feature>
<evidence type="ECO:0000256" key="2">
    <source>
        <dbReference type="ARBA" id="ARBA00004651"/>
    </source>
</evidence>
<evidence type="ECO:0000256" key="1">
    <source>
        <dbReference type="ARBA" id="ARBA00001698"/>
    </source>
</evidence>
<keyword evidence="16" id="KW-0594">Phospholipid biosynthesis</keyword>
<reference evidence="25 26" key="1">
    <citation type="submission" date="2016-10" db="EMBL/GenBank/DDBJ databases">
        <authorList>
            <person name="de Groot N.N."/>
        </authorList>
    </citation>
    <scope>NUCLEOTIDE SEQUENCE [LARGE SCALE GENOMIC DNA]</scope>
    <source>
        <strain evidence="25 26">B25</strain>
    </source>
</reference>
<keyword evidence="13 24" id="KW-1133">Transmembrane helix</keyword>
<keyword evidence="11 24" id="KW-0812">Transmembrane</keyword>
<dbReference type="RefSeq" id="WP_074645315.1">
    <property type="nucleotide sequence ID" value="NZ_FOFU01000011.1"/>
</dbReference>
<evidence type="ECO:0000256" key="3">
    <source>
        <dbReference type="ARBA" id="ARBA00005119"/>
    </source>
</evidence>
<dbReference type="GO" id="GO:0016024">
    <property type="term" value="P:CDP-diacylglycerol biosynthetic process"/>
    <property type="evidence" value="ECO:0007669"/>
    <property type="project" value="TreeGrafter"/>
</dbReference>
<comment type="subcellular location">
    <subcellularLocation>
        <location evidence="2">Cell membrane</location>
        <topology evidence="2">Multi-pass membrane protein</topology>
    </subcellularLocation>
</comment>
<evidence type="ECO:0000256" key="23">
    <source>
        <dbReference type="ARBA" id="ARBA00033406"/>
    </source>
</evidence>
<evidence type="ECO:0000256" key="7">
    <source>
        <dbReference type="ARBA" id="ARBA00019373"/>
    </source>
</evidence>
<dbReference type="AlphaFoldDB" id="A0A1H9J5I9"/>
<evidence type="ECO:0000256" key="19">
    <source>
        <dbReference type="ARBA" id="ARBA00031825"/>
    </source>
</evidence>
<dbReference type="OrthoDB" id="9799199at2"/>
<keyword evidence="26" id="KW-1185">Reference proteome</keyword>
<keyword evidence="8" id="KW-1003">Cell membrane</keyword>
<evidence type="ECO:0000256" key="17">
    <source>
        <dbReference type="ARBA" id="ARBA00023264"/>
    </source>
</evidence>
<evidence type="ECO:0000256" key="14">
    <source>
        <dbReference type="ARBA" id="ARBA00023098"/>
    </source>
</evidence>
<feature type="transmembrane region" description="Helical" evidence="24">
    <location>
        <begin position="211"/>
        <end position="233"/>
    </location>
</feature>
<evidence type="ECO:0000256" key="22">
    <source>
        <dbReference type="ARBA" id="ARBA00032743"/>
    </source>
</evidence>
<dbReference type="GO" id="GO:0005886">
    <property type="term" value="C:plasma membrane"/>
    <property type="evidence" value="ECO:0007669"/>
    <property type="project" value="UniProtKB-SubCell"/>
</dbReference>
<evidence type="ECO:0000256" key="13">
    <source>
        <dbReference type="ARBA" id="ARBA00022989"/>
    </source>
</evidence>
<feature type="transmembrane region" description="Helical" evidence="24">
    <location>
        <begin position="117"/>
        <end position="139"/>
    </location>
</feature>
<gene>
    <name evidence="25" type="ORF">SAMN04487977_11184</name>
</gene>
<feature type="transmembrane region" description="Helical" evidence="24">
    <location>
        <begin position="87"/>
        <end position="105"/>
    </location>
</feature>
<evidence type="ECO:0000256" key="20">
    <source>
        <dbReference type="ARBA" id="ARBA00032253"/>
    </source>
</evidence>
<keyword evidence="10 25" id="KW-0808">Transferase</keyword>
<feature type="transmembrane region" description="Helical" evidence="24">
    <location>
        <begin position="184"/>
        <end position="205"/>
    </location>
</feature>
<evidence type="ECO:0000313" key="26">
    <source>
        <dbReference type="Proteomes" id="UP000182360"/>
    </source>
</evidence>
<keyword evidence="15 24" id="KW-0472">Membrane</keyword>
<dbReference type="STRING" id="163.SAMN04487775_102201"/>
<name>A0A1H9J5I9_9SPIR</name>
<dbReference type="EC" id="2.7.7.41" evidence="6"/>
<evidence type="ECO:0000256" key="12">
    <source>
        <dbReference type="ARBA" id="ARBA00022695"/>
    </source>
</evidence>
<keyword evidence="12 25" id="KW-0548">Nucleotidyltransferase</keyword>
<evidence type="ECO:0000256" key="4">
    <source>
        <dbReference type="ARBA" id="ARBA00005189"/>
    </source>
</evidence>